<evidence type="ECO:0000313" key="1">
    <source>
        <dbReference type="EMBL" id="AIA92621.1"/>
    </source>
</evidence>
<name>A0A060CIK0_9MICO</name>
<reference evidence="1" key="1">
    <citation type="journal article" date="2013" name="Environ. Microbiol.">
        <title>Seasonally variable intestinal metagenomes of the red palm weevil (Rhynchophorus ferrugineus).</title>
        <authorList>
            <person name="Jia S."/>
            <person name="Zhang X."/>
            <person name="Zhang G."/>
            <person name="Yin A."/>
            <person name="Zhang S."/>
            <person name="Li F."/>
            <person name="Wang L."/>
            <person name="Zhao D."/>
            <person name="Yun Q."/>
            <person name="Tala"/>
            <person name="Wang J."/>
            <person name="Sun G."/>
            <person name="Baabdullah M."/>
            <person name="Yu X."/>
            <person name="Hu S."/>
            <person name="Al-Mssallem I.S."/>
            <person name="Yu J."/>
        </authorList>
    </citation>
    <scope>NUCLEOTIDE SEQUENCE</scope>
</reference>
<proteinExistence type="predicted"/>
<sequence length="68" mass="7850">MLGHSPAEDLPALYVSCGRQDELLDHSERFLAAAGRWRRPRSEFPDGVHSWDLWDVQIQHVIDWLPLG</sequence>
<dbReference type="InterPro" id="IPR029058">
    <property type="entry name" value="AB_hydrolase_fold"/>
</dbReference>
<dbReference type="SUPFAM" id="SSF53474">
    <property type="entry name" value="alpha/beta-Hydrolases"/>
    <property type="match status" value="1"/>
</dbReference>
<dbReference type="Gene3D" id="3.40.50.1820">
    <property type="entry name" value="alpha/beta hydrolase"/>
    <property type="match status" value="1"/>
</dbReference>
<protein>
    <submittedName>
        <fullName evidence="1">CAZy families CE1 protein</fullName>
    </submittedName>
</protein>
<organism evidence="1">
    <name type="scientific">uncultured Brachybacterium sp</name>
    <dbReference type="NCBI Taxonomy" id="189680"/>
    <lineage>
        <taxon>Bacteria</taxon>
        <taxon>Bacillati</taxon>
        <taxon>Actinomycetota</taxon>
        <taxon>Actinomycetes</taxon>
        <taxon>Micrococcales</taxon>
        <taxon>Dermabacteraceae</taxon>
        <taxon>Brachybacterium</taxon>
        <taxon>environmental samples</taxon>
    </lineage>
</organism>
<accession>A0A060CIK0</accession>
<dbReference type="EMBL" id="KF125295">
    <property type="protein sequence ID" value="AIA92621.1"/>
    <property type="molecule type" value="Genomic_DNA"/>
</dbReference>
<dbReference type="AlphaFoldDB" id="A0A060CIK0"/>